<proteinExistence type="predicted"/>
<dbReference type="Proteomes" id="UP000095283">
    <property type="component" value="Unplaced"/>
</dbReference>
<reference evidence="2" key="1">
    <citation type="submission" date="2016-11" db="UniProtKB">
        <authorList>
            <consortium name="WormBaseParasite"/>
        </authorList>
    </citation>
    <scope>IDENTIFICATION</scope>
</reference>
<dbReference type="AlphaFoldDB" id="A0A1I7X8B7"/>
<protein>
    <submittedName>
        <fullName evidence="2">Uncharacterized protein</fullName>
    </submittedName>
</protein>
<organism evidence="1 2">
    <name type="scientific">Heterorhabditis bacteriophora</name>
    <name type="common">Entomopathogenic nematode worm</name>
    <dbReference type="NCBI Taxonomy" id="37862"/>
    <lineage>
        <taxon>Eukaryota</taxon>
        <taxon>Metazoa</taxon>
        <taxon>Ecdysozoa</taxon>
        <taxon>Nematoda</taxon>
        <taxon>Chromadorea</taxon>
        <taxon>Rhabditida</taxon>
        <taxon>Rhabditina</taxon>
        <taxon>Rhabditomorpha</taxon>
        <taxon>Strongyloidea</taxon>
        <taxon>Heterorhabditidae</taxon>
        <taxon>Heterorhabditis</taxon>
    </lineage>
</organism>
<sequence>MHEKLKFSFESKCSRGHISLFSKNSQNLRTYGLYVEFRIYKYHLYDI</sequence>
<evidence type="ECO:0000313" key="1">
    <source>
        <dbReference type="Proteomes" id="UP000095283"/>
    </source>
</evidence>
<evidence type="ECO:0000313" key="2">
    <source>
        <dbReference type="WBParaSite" id="Hba_13667"/>
    </source>
</evidence>
<dbReference type="WBParaSite" id="Hba_13667">
    <property type="protein sequence ID" value="Hba_13667"/>
    <property type="gene ID" value="Hba_13667"/>
</dbReference>
<accession>A0A1I7X8B7</accession>
<name>A0A1I7X8B7_HETBA</name>
<keyword evidence="1" id="KW-1185">Reference proteome</keyword>